<evidence type="ECO:0000256" key="2">
    <source>
        <dbReference type="SAM" id="Phobius"/>
    </source>
</evidence>
<dbReference type="EMBL" id="OU015566">
    <property type="protein sequence ID" value="CAG5104783.1"/>
    <property type="molecule type" value="Genomic_DNA"/>
</dbReference>
<accession>A0ABN7STA8</accession>
<gene>
    <name evidence="3" type="ORF">OKIOD_LOCUS10302</name>
</gene>
<name>A0ABN7STA8_OIKDI</name>
<proteinExistence type="predicted"/>
<feature type="compositionally biased region" description="Polar residues" evidence="1">
    <location>
        <begin position="8"/>
        <end position="18"/>
    </location>
</feature>
<evidence type="ECO:0000313" key="4">
    <source>
        <dbReference type="Proteomes" id="UP001158576"/>
    </source>
</evidence>
<feature type="region of interest" description="Disordered" evidence="1">
    <location>
        <begin position="1"/>
        <end position="26"/>
    </location>
</feature>
<evidence type="ECO:0000256" key="1">
    <source>
        <dbReference type="SAM" id="MobiDB-lite"/>
    </source>
</evidence>
<reference evidence="3 4" key="1">
    <citation type="submission" date="2021-04" db="EMBL/GenBank/DDBJ databases">
        <authorList>
            <person name="Bliznina A."/>
        </authorList>
    </citation>
    <scope>NUCLEOTIDE SEQUENCE [LARGE SCALE GENOMIC DNA]</scope>
</reference>
<feature type="transmembrane region" description="Helical" evidence="2">
    <location>
        <begin position="181"/>
        <end position="203"/>
    </location>
</feature>
<keyword evidence="2" id="KW-1133">Transmembrane helix</keyword>
<protein>
    <submittedName>
        <fullName evidence="3">Oidioi.mRNA.OKI2018_I69.chr1.g1537.t1.cds</fullName>
    </submittedName>
</protein>
<sequence>MRVEGSKNNEASTVGNEQGQEETGGMDGRCSLKKWMFGISIAIFTIVMILIGLNFFIPQCYSYQRKCKTEDGIVWFAGAWKKTRDESRKYCEKAGFQLANISIAEKLFEERSTFFPSRRILDGSRNFWISDDEYSRNFTKIKSGYISTSPSMAYDKSTKRTAVDPAVLHVEAEQQKKKRKWLIGIPISLVIVVLILVGLNFLFPLCFCQQRKCKTYDGMVWFADSGLKTREESRKFCENLGFQLANVSIAESLLGGWGHLFDSRRNYWIYDRDYKRNITSGFNKMSSSMAYDSHHGCITFLRADQALVS</sequence>
<keyword evidence="4" id="KW-1185">Reference proteome</keyword>
<organism evidence="3 4">
    <name type="scientific">Oikopleura dioica</name>
    <name type="common">Tunicate</name>
    <dbReference type="NCBI Taxonomy" id="34765"/>
    <lineage>
        <taxon>Eukaryota</taxon>
        <taxon>Metazoa</taxon>
        <taxon>Chordata</taxon>
        <taxon>Tunicata</taxon>
        <taxon>Appendicularia</taxon>
        <taxon>Copelata</taxon>
        <taxon>Oikopleuridae</taxon>
        <taxon>Oikopleura</taxon>
    </lineage>
</organism>
<keyword evidence="2" id="KW-0812">Transmembrane</keyword>
<feature type="transmembrane region" description="Helical" evidence="2">
    <location>
        <begin position="35"/>
        <end position="57"/>
    </location>
</feature>
<keyword evidence="2" id="KW-0472">Membrane</keyword>
<evidence type="ECO:0000313" key="3">
    <source>
        <dbReference type="EMBL" id="CAG5104783.1"/>
    </source>
</evidence>
<dbReference type="Proteomes" id="UP001158576">
    <property type="component" value="Chromosome 1"/>
</dbReference>